<evidence type="ECO:0008006" key="4">
    <source>
        <dbReference type="Google" id="ProtNLM"/>
    </source>
</evidence>
<dbReference type="AlphaFoldDB" id="A0AAW0GTB6"/>
<reference evidence="2 3" key="1">
    <citation type="submission" date="2022-09" db="EMBL/GenBank/DDBJ databases">
        <authorList>
            <person name="Palmer J.M."/>
        </authorList>
    </citation>
    <scope>NUCLEOTIDE SEQUENCE [LARGE SCALE GENOMIC DNA]</scope>
    <source>
        <strain evidence="2 3">DSM 7382</strain>
    </source>
</reference>
<protein>
    <recommendedName>
        <fullName evidence="4">Rhodanese domain-containing protein</fullName>
    </recommendedName>
</protein>
<keyword evidence="3" id="KW-1185">Reference proteome</keyword>
<sequence>MIHSQNLEKPVPEWAASFPIPQSHPPSIETEELAELLRTKQGGKDFLVVDVRRTDFEDALDTQGIKSSRALILSTGIKGWLTRYEEDTNLTVKLS</sequence>
<name>A0AAW0GTB6_9APHY</name>
<proteinExistence type="predicted"/>
<accession>A0AAW0GTB6</accession>
<organism evidence="2 3">
    <name type="scientific">Cerrena zonata</name>
    <dbReference type="NCBI Taxonomy" id="2478898"/>
    <lineage>
        <taxon>Eukaryota</taxon>
        <taxon>Fungi</taxon>
        <taxon>Dikarya</taxon>
        <taxon>Basidiomycota</taxon>
        <taxon>Agaricomycotina</taxon>
        <taxon>Agaricomycetes</taxon>
        <taxon>Polyporales</taxon>
        <taxon>Cerrenaceae</taxon>
        <taxon>Cerrena</taxon>
    </lineage>
</organism>
<gene>
    <name evidence="2" type="ORF">QCA50_001168</name>
</gene>
<dbReference type="EMBL" id="JASBNA010000001">
    <property type="protein sequence ID" value="KAK7696510.1"/>
    <property type="molecule type" value="Genomic_DNA"/>
</dbReference>
<feature type="region of interest" description="Disordered" evidence="1">
    <location>
        <begin position="1"/>
        <end position="25"/>
    </location>
</feature>
<comment type="caution">
    <text evidence="2">The sequence shown here is derived from an EMBL/GenBank/DDBJ whole genome shotgun (WGS) entry which is preliminary data.</text>
</comment>
<dbReference type="Proteomes" id="UP001385951">
    <property type="component" value="Unassembled WGS sequence"/>
</dbReference>
<evidence type="ECO:0000256" key="1">
    <source>
        <dbReference type="SAM" id="MobiDB-lite"/>
    </source>
</evidence>
<evidence type="ECO:0000313" key="3">
    <source>
        <dbReference type="Proteomes" id="UP001385951"/>
    </source>
</evidence>
<evidence type="ECO:0000313" key="2">
    <source>
        <dbReference type="EMBL" id="KAK7696510.1"/>
    </source>
</evidence>